<dbReference type="InterPro" id="IPR038591">
    <property type="entry name" value="NolW-like_sf"/>
</dbReference>
<gene>
    <name evidence="16" type="primary">gspD</name>
    <name evidence="17" type="ORF">KB893_011590</name>
    <name evidence="16" type="ORF">KB893_05405</name>
</gene>
<dbReference type="InterPro" id="IPR050810">
    <property type="entry name" value="Bact_Secretion_Sys_Channel"/>
</dbReference>
<evidence type="ECO:0000256" key="6">
    <source>
        <dbReference type="ARBA" id="ARBA00022729"/>
    </source>
</evidence>
<keyword evidence="9" id="KW-0998">Cell outer membrane</keyword>
<dbReference type="Pfam" id="PF00263">
    <property type="entry name" value="Secretin"/>
    <property type="match status" value="1"/>
</dbReference>
<evidence type="ECO:0000313" key="17">
    <source>
        <dbReference type="EMBL" id="MBS7457772.1"/>
    </source>
</evidence>
<dbReference type="PROSITE" id="PS51257">
    <property type="entry name" value="PROKAR_LIPOPROTEIN"/>
    <property type="match status" value="1"/>
</dbReference>
<evidence type="ECO:0000256" key="7">
    <source>
        <dbReference type="ARBA" id="ARBA00022927"/>
    </source>
</evidence>
<reference evidence="16" key="2">
    <citation type="submission" date="2021-04" db="EMBL/GenBank/DDBJ databases">
        <authorList>
            <person name="Karlyshev A.V."/>
        </authorList>
    </citation>
    <scope>NUCLEOTIDE SEQUENCE</scope>
    <source>
        <strain evidence="16">LMG 29479</strain>
    </source>
</reference>
<dbReference type="GO" id="GO:0015628">
    <property type="term" value="P:protein secretion by the type II secretion system"/>
    <property type="evidence" value="ECO:0007669"/>
    <property type="project" value="InterPro"/>
</dbReference>
<evidence type="ECO:0000256" key="9">
    <source>
        <dbReference type="ARBA" id="ARBA00023237"/>
    </source>
</evidence>
<keyword evidence="6 12" id="KW-0732">Signal</keyword>
<name>A0A8J8AXE7_9GAMM</name>
<comment type="caution">
    <text evidence="16">The sequence shown here is derived from an EMBL/GenBank/DDBJ whole genome shotgun (WGS) entry which is preliminary data.</text>
</comment>
<dbReference type="InterPro" id="IPR001775">
    <property type="entry name" value="GspD/PilQ"/>
</dbReference>
<feature type="compositionally biased region" description="Low complexity" evidence="11">
    <location>
        <begin position="364"/>
        <end position="382"/>
    </location>
</feature>
<evidence type="ECO:0000256" key="5">
    <source>
        <dbReference type="ARBA" id="ARBA00022692"/>
    </source>
</evidence>
<keyword evidence="8" id="KW-0472">Membrane</keyword>
<evidence type="ECO:0000313" key="16">
    <source>
        <dbReference type="EMBL" id="MBR0561950.1"/>
    </source>
</evidence>
<dbReference type="RefSeq" id="WP_211925916.1">
    <property type="nucleotide sequence ID" value="NZ_JAGQFT020000007.1"/>
</dbReference>
<dbReference type="NCBIfam" id="TIGR02517">
    <property type="entry name" value="type_II_gspD"/>
    <property type="match status" value="1"/>
</dbReference>
<dbReference type="InterPro" id="IPR004845">
    <property type="entry name" value="T2SS_GspD_CS"/>
</dbReference>
<evidence type="ECO:0000256" key="4">
    <source>
        <dbReference type="ARBA" id="ARBA00022452"/>
    </source>
</evidence>
<dbReference type="EMBL" id="JAGQFT020000007">
    <property type="protein sequence ID" value="MBS7457772.1"/>
    <property type="molecule type" value="Genomic_DNA"/>
</dbReference>
<dbReference type="AlphaFoldDB" id="A0A8J8AXE7"/>
<evidence type="ECO:0000256" key="10">
    <source>
        <dbReference type="RuleBase" id="RU004004"/>
    </source>
</evidence>
<dbReference type="Pfam" id="PF03958">
    <property type="entry name" value="Secretin_N"/>
    <property type="match status" value="1"/>
</dbReference>
<dbReference type="InterPro" id="IPR005644">
    <property type="entry name" value="NolW-like"/>
</dbReference>
<feature type="signal peptide" evidence="12">
    <location>
        <begin position="1"/>
        <end position="27"/>
    </location>
</feature>
<evidence type="ECO:0000256" key="1">
    <source>
        <dbReference type="ARBA" id="ARBA00004442"/>
    </source>
</evidence>
<keyword evidence="7" id="KW-0653">Protein transport</keyword>
<dbReference type="InterPro" id="IPR049371">
    <property type="entry name" value="GspD-like_N0"/>
</dbReference>
<evidence type="ECO:0000259" key="15">
    <source>
        <dbReference type="Pfam" id="PF21305"/>
    </source>
</evidence>
<dbReference type="Proteomes" id="UP000675747">
    <property type="component" value="Unassembled WGS sequence"/>
</dbReference>
<feature type="chain" id="PRO_5042774396" evidence="12">
    <location>
        <begin position="28"/>
        <end position="726"/>
    </location>
</feature>
<dbReference type="EMBL" id="JAGQFT010000028">
    <property type="protein sequence ID" value="MBR0561950.1"/>
    <property type="molecule type" value="Genomic_DNA"/>
</dbReference>
<comment type="subcellular location">
    <subcellularLocation>
        <location evidence="1 10">Cell outer membrane</location>
    </subcellularLocation>
</comment>
<feature type="domain" description="GspD-like N0" evidence="15">
    <location>
        <begin position="91"/>
        <end position="155"/>
    </location>
</feature>
<dbReference type="Pfam" id="PF21305">
    <property type="entry name" value="type_II_gspD_N0"/>
    <property type="match status" value="1"/>
</dbReference>
<organism evidence="16">
    <name type="scientific">Coralloluteibacterium stylophorae</name>
    <dbReference type="NCBI Taxonomy" id="1776034"/>
    <lineage>
        <taxon>Bacteria</taxon>
        <taxon>Pseudomonadati</taxon>
        <taxon>Pseudomonadota</taxon>
        <taxon>Gammaproteobacteria</taxon>
        <taxon>Lysobacterales</taxon>
        <taxon>Lysobacteraceae</taxon>
        <taxon>Coralloluteibacterium</taxon>
    </lineage>
</organism>
<feature type="domain" description="Type II/III secretion system secretin-like" evidence="13">
    <location>
        <begin position="528"/>
        <end position="694"/>
    </location>
</feature>
<dbReference type="Gene3D" id="3.30.1370.120">
    <property type="match status" value="3"/>
</dbReference>
<evidence type="ECO:0000256" key="12">
    <source>
        <dbReference type="SAM" id="SignalP"/>
    </source>
</evidence>
<evidence type="ECO:0000259" key="14">
    <source>
        <dbReference type="Pfam" id="PF03958"/>
    </source>
</evidence>
<keyword evidence="5" id="KW-0812">Transmembrane</keyword>
<evidence type="ECO:0000256" key="8">
    <source>
        <dbReference type="ARBA" id="ARBA00023136"/>
    </source>
</evidence>
<evidence type="ECO:0000256" key="3">
    <source>
        <dbReference type="ARBA" id="ARBA00022448"/>
    </source>
</evidence>
<dbReference type="InterPro" id="IPR013356">
    <property type="entry name" value="T2SS_GspD"/>
</dbReference>
<comment type="similarity">
    <text evidence="2">Belongs to the bacterial secretin family. GSP D subfamily.</text>
</comment>
<evidence type="ECO:0000256" key="2">
    <source>
        <dbReference type="ARBA" id="ARBA00006980"/>
    </source>
</evidence>
<dbReference type="PANTHER" id="PTHR30332:SF25">
    <property type="entry name" value="SECRETIN XPSD"/>
    <property type="match status" value="1"/>
</dbReference>
<sequence length="726" mass="76755">MIQPPLRRPRRARATAAVAIAALLAGCATPPVPTIQRTPTPVVQTDADPVARREAEASRARLLPGSGQLIDRDAAMAPPPRFGGGGEATFNFEGESVHAVVKAILGDLLQQNYVIAPGVQGTVTLATPRPVGADQALSLLETALAWNNARLVWSDGRYSVVPADQAVAGNLAPSAGSAASARGYEVRAVPLRYISAIEMEKVLTPYTRPGSIINVDNGRNVITLAGTGSELANYLRTVEIFDVDWLAGMSVGIFPLDSANAEETVEQLDQAFGPQSETPVAGMFRFMPLAGTNSIMVITPQPRYLGHIERWLREMDAGSGAELFTYQLKYVKAYDLAQRLSEVYGGSGGGGGSLAPGLTRSTVGSMRDTGTTSSRSGRSDGLSSGGSELGALDFGGEAGVQSGSVQFEIEGQEVGVAAVEESNALIVRANRSRWESIRRVIEQLDVMPAQVHIEAQIVEVSLSGDLRYGVSWFFDNAVGNNLDASDYPGLAQLAASRRSLGSYAGSITPGSGLGWIFAGDDSVAILSALDEVSDVQVLSTPSVTVRNNAEASLNVGDQVPIITTSINTITGSDTALGTTNYIDTGTILKVRPRVSGDGTVFMEIIQEISTPDYSTVTADNPNPSINTRQLQTEAAVRSGETIMLAGLISDSSASGRSGIPGLSRIPVIGALFGQQTRNTDRQEVVILITPRVLRNAEEARDFTDQYGARFRALEPLRTQDAAPRQP</sequence>
<accession>A0A8J8AXE7</accession>
<evidence type="ECO:0000313" key="18">
    <source>
        <dbReference type="Proteomes" id="UP000675747"/>
    </source>
</evidence>
<dbReference type="GO" id="GO:0009279">
    <property type="term" value="C:cell outer membrane"/>
    <property type="evidence" value="ECO:0007669"/>
    <property type="project" value="UniProtKB-SubCell"/>
</dbReference>
<dbReference type="GO" id="GO:0015627">
    <property type="term" value="C:type II protein secretion system complex"/>
    <property type="evidence" value="ECO:0007669"/>
    <property type="project" value="InterPro"/>
</dbReference>
<proteinExistence type="inferred from homology"/>
<feature type="domain" description="NolW-like" evidence="14">
    <location>
        <begin position="324"/>
        <end position="450"/>
    </location>
</feature>
<reference evidence="17 18" key="1">
    <citation type="journal article" date="2021" name="Microbiol. Resour. Announc.">
        <title>Draft Genome Sequence of Coralloluteibacterium stylophorae LMG 29479T.</title>
        <authorList>
            <person name="Karlyshev A.V."/>
            <person name="Kudryashova E.B."/>
            <person name="Ariskina E.V."/>
            <person name="Conroy A.P."/>
            <person name="Abidueva E.Y."/>
        </authorList>
    </citation>
    <scope>NUCLEOTIDE SEQUENCE [LARGE SCALE GENOMIC DNA]</scope>
    <source>
        <strain evidence="17 18">LMG 29479</strain>
    </source>
</reference>
<dbReference type="PROSITE" id="PS00875">
    <property type="entry name" value="T2SP_D"/>
    <property type="match status" value="1"/>
</dbReference>
<keyword evidence="4" id="KW-1134">Transmembrane beta strand</keyword>
<evidence type="ECO:0000259" key="13">
    <source>
        <dbReference type="Pfam" id="PF00263"/>
    </source>
</evidence>
<keyword evidence="3 10" id="KW-0813">Transport</keyword>
<protein>
    <submittedName>
        <fullName evidence="16">Type II secretion system secretin GspD</fullName>
    </submittedName>
</protein>
<feature type="region of interest" description="Disordered" evidence="11">
    <location>
        <begin position="347"/>
        <end position="385"/>
    </location>
</feature>
<dbReference type="PRINTS" id="PR00811">
    <property type="entry name" value="BCTERIALGSPD"/>
</dbReference>
<dbReference type="InterPro" id="IPR004846">
    <property type="entry name" value="T2SS/T3SS_dom"/>
</dbReference>
<keyword evidence="18" id="KW-1185">Reference proteome</keyword>
<evidence type="ECO:0000256" key="11">
    <source>
        <dbReference type="SAM" id="MobiDB-lite"/>
    </source>
</evidence>
<dbReference type="PRINTS" id="PR01032">
    <property type="entry name" value="PHAGEIV"/>
</dbReference>
<dbReference type="PANTHER" id="PTHR30332">
    <property type="entry name" value="PROBABLE GENERAL SECRETION PATHWAY PROTEIN D"/>
    <property type="match status" value="1"/>
</dbReference>